<organism evidence="2 3">
    <name type="scientific">Verticiella sediminum</name>
    <dbReference type="NCBI Taxonomy" id="1247510"/>
    <lineage>
        <taxon>Bacteria</taxon>
        <taxon>Pseudomonadati</taxon>
        <taxon>Pseudomonadota</taxon>
        <taxon>Betaproteobacteria</taxon>
        <taxon>Burkholderiales</taxon>
        <taxon>Alcaligenaceae</taxon>
        <taxon>Verticiella</taxon>
    </lineage>
</organism>
<dbReference type="AlphaFoldDB" id="A0A556AUE4"/>
<proteinExistence type="predicted"/>
<keyword evidence="1" id="KW-1133">Transmembrane helix</keyword>
<dbReference type="NCBIfam" id="TIGR03082">
    <property type="entry name" value="Gneg_AbrB_dup"/>
    <property type="match status" value="2"/>
</dbReference>
<dbReference type="EMBL" id="VLTJ01000015">
    <property type="protein sequence ID" value="TSH96536.1"/>
    <property type="molecule type" value="Genomic_DNA"/>
</dbReference>
<name>A0A556AUE4_9BURK</name>
<comment type="caution">
    <text evidence="2">The sequence shown here is derived from an EMBL/GenBank/DDBJ whole genome shotgun (WGS) entry which is preliminary data.</text>
</comment>
<keyword evidence="3" id="KW-1185">Reference proteome</keyword>
<evidence type="ECO:0000313" key="2">
    <source>
        <dbReference type="EMBL" id="TSH96536.1"/>
    </source>
</evidence>
<sequence length="334" mass="35160">MLLAVAGAGAALVLHAPMPWLLGPLLLVAATRMAGLASACPPAMRQGGQWVIGTSLGLYFTPMVVAHIGVHAGFIVASSLFAVALAAMGTWMLMRLAGTDLSTAWFASAIGGASEMANLAERHQARVDRVASAHSLRILMVVVIVPFAYQWAGLSGLDPTIPGPREVRLPGLMALAACTCVAALFMKRLKLTNPWVLGPLAVAAVLTANGIEWSALPGWLMNVGQLLIGWSLGDRYRPDFLHAAPRFMGAVALYTGVSLALTAVLAWLLAAWADIPWATLLLATTPGGIAEMTLTARALALGVPIVTAFHVTRMIFVLLVTGPIHRWLTRARSG</sequence>
<dbReference type="GO" id="GO:0016020">
    <property type="term" value="C:membrane"/>
    <property type="evidence" value="ECO:0007669"/>
    <property type="project" value="InterPro"/>
</dbReference>
<feature type="transmembrane region" description="Helical" evidence="1">
    <location>
        <begin position="169"/>
        <end position="186"/>
    </location>
</feature>
<dbReference type="GO" id="GO:0010468">
    <property type="term" value="P:regulation of gene expression"/>
    <property type="evidence" value="ECO:0007669"/>
    <property type="project" value="InterPro"/>
</dbReference>
<dbReference type="OrthoDB" id="8527964at2"/>
<dbReference type="PANTHER" id="PTHR38457">
    <property type="entry name" value="REGULATOR ABRB-RELATED"/>
    <property type="match status" value="1"/>
</dbReference>
<protein>
    <submittedName>
        <fullName evidence="2">AbrB family transcriptional regulator</fullName>
    </submittedName>
</protein>
<gene>
    <name evidence="2" type="ORF">FOZ76_09010</name>
</gene>
<dbReference type="PANTHER" id="PTHR38457:SF1">
    <property type="entry name" value="REGULATOR ABRB-RELATED"/>
    <property type="match status" value="1"/>
</dbReference>
<feature type="transmembrane region" description="Helical" evidence="1">
    <location>
        <begin position="63"/>
        <end position="87"/>
    </location>
</feature>
<feature type="transmembrane region" description="Helical" evidence="1">
    <location>
        <begin position="248"/>
        <end position="273"/>
    </location>
</feature>
<feature type="transmembrane region" description="Helical" evidence="1">
    <location>
        <begin position="130"/>
        <end position="149"/>
    </location>
</feature>
<dbReference type="Pfam" id="PF05145">
    <property type="entry name" value="AbrB"/>
    <property type="match status" value="1"/>
</dbReference>
<evidence type="ECO:0000313" key="3">
    <source>
        <dbReference type="Proteomes" id="UP000318405"/>
    </source>
</evidence>
<keyword evidence="1" id="KW-0812">Transmembrane</keyword>
<dbReference type="PIRSF" id="PIRSF038991">
    <property type="entry name" value="Protein_AbrB"/>
    <property type="match status" value="1"/>
</dbReference>
<dbReference type="InterPro" id="IPR007820">
    <property type="entry name" value="AbrB_fam"/>
</dbReference>
<evidence type="ECO:0000256" key="1">
    <source>
        <dbReference type="SAM" id="Phobius"/>
    </source>
</evidence>
<feature type="transmembrane region" description="Helical" evidence="1">
    <location>
        <begin position="298"/>
        <end position="320"/>
    </location>
</feature>
<dbReference type="InterPro" id="IPR017516">
    <property type="entry name" value="AbrB_dup"/>
</dbReference>
<accession>A0A556AUE4</accession>
<reference evidence="2 3" key="1">
    <citation type="submission" date="2019-07" db="EMBL/GenBank/DDBJ databases">
        <title>Qingshengfaniella alkalisoli gen. nov., sp. nov., isolated from saline soil.</title>
        <authorList>
            <person name="Xu L."/>
            <person name="Huang X.-X."/>
            <person name="Sun J.-Q."/>
        </authorList>
    </citation>
    <scope>NUCLEOTIDE SEQUENCE [LARGE SCALE GENOMIC DNA]</scope>
    <source>
        <strain evidence="2 3">DSM 27279</strain>
    </source>
</reference>
<keyword evidence="1" id="KW-0472">Membrane</keyword>
<dbReference type="Proteomes" id="UP000318405">
    <property type="component" value="Unassembled WGS sequence"/>
</dbReference>